<evidence type="ECO:0000256" key="2">
    <source>
        <dbReference type="ARBA" id="ARBA00004496"/>
    </source>
</evidence>
<comment type="caution">
    <text evidence="14">The sequence shown here is derived from an EMBL/GenBank/DDBJ whole genome shotgun (WGS) entry which is preliminary data.</text>
</comment>
<keyword evidence="8" id="KW-0131">Cell cycle</keyword>
<dbReference type="Proteomes" id="UP000886883">
    <property type="component" value="Unassembled WGS sequence"/>
</dbReference>
<keyword evidence="7 10" id="KW-0413">Isomerase</keyword>
<evidence type="ECO:0000256" key="5">
    <source>
        <dbReference type="ARBA" id="ARBA00023110"/>
    </source>
</evidence>
<dbReference type="GO" id="GO:0005737">
    <property type="term" value="C:cytoplasm"/>
    <property type="evidence" value="ECO:0007669"/>
    <property type="project" value="UniProtKB-SubCell"/>
</dbReference>
<dbReference type="PROSITE" id="PS50059">
    <property type="entry name" value="FKBP_PPIASE"/>
    <property type="match status" value="1"/>
</dbReference>
<protein>
    <recommendedName>
        <fullName evidence="10">peptidylprolyl isomerase</fullName>
        <ecNumber evidence="10">5.2.1.8</ecNumber>
    </recommendedName>
</protein>
<proteinExistence type="inferred from homology"/>
<comment type="catalytic activity">
    <reaction evidence="1 10">
        <text>[protein]-peptidylproline (omega=180) = [protein]-peptidylproline (omega=0)</text>
        <dbReference type="Rhea" id="RHEA:16237"/>
        <dbReference type="Rhea" id="RHEA-COMP:10747"/>
        <dbReference type="Rhea" id="RHEA-COMP:10748"/>
        <dbReference type="ChEBI" id="CHEBI:83833"/>
        <dbReference type="ChEBI" id="CHEBI:83834"/>
        <dbReference type="EC" id="5.2.1.8"/>
    </reaction>
</comment>
<feature type="compositionally biased region" description="Acidic residues" evidence="11">
    <location>
        <begin position="404"/>
        <end position="443"/>
    </location>
</feature>
<feature type="compositionally biased region" description="Acidic residues" evidence="11">
    <location>
        <begin position="384"/>
        <end position="396"/>
    </location>
</feature>
<sequence length="443" mass="48343">MRKKWMKAMGAAFALTLALAGCGNDADPQESTAASEETSAAAETETEEKVYPEEAWLDNLNVADYVELGDYLGVEVAVPAAEVTDDQVDVYINSALESNKEKNEITDRAAENGDLVDITFVGTRDGEAFEGGSGENYEMTLGAGGYIEGFEEGIVGMKTGETKDLNLTFPIPYNNNPSLAGADVVFTITMNHIYEEVTPEFDDDFVAGLEIDGVTTAEEYRQYAYDNLMSVAEAQRDTEVENAVLRAVSENATFKAVPEAMVERYYDRLVSNLTYQASMYGMDLETFLLYGTGLTQEEYEAEMQASAEEAVKQILVLQAIAEKEGMTVTEEDVEADLEENATNYGYESAEEYKEALGDELEGYGEYLMTERMSAFVVENAVVTDDEAETAETETAETETAASEETTEAEETATESAQETEEAAAGEEVTEETAESAEAETQTE</sequence>
<keyword evidence="6" id="KW-0143">Chaperone</keyword>
<name>A0A9D2SDS2_9FIRM</name>
<evidence type="ECO:0000259" key="13">
    <source>
        <dbReference type="PROSITE" id="PS50059"/>
    </source>
</evidence>
<dbReference type="GO" id="GO:0015031">
    <property type="term" value="P:protein transport"/>
    <property type="evidence" value="ECO:0007669"/>
    <property type="project" value="InterPro"/>
</dbReference>
<dbReference type="Gene3D" id="3.10.50.40">
    <property type="match status" value="1"/>
</dbReference>
<gene>
    <name evidence="14" type="primary">tig</name>
    <name evidence="14" type="ORF">H9763_05565</name>
</gene>
<dbReference type="InterPro" id="IPR037041">
    <property type="entry name" value="Trigger_fac_C_sf"/>
</dbReference>
<dbReference type="InterPro" id="IPR005215">
    <property type="entry name" value="Trig_fac"/>
</dbReference>
<evidence type="ECO:0000256" key="3">
    <source>
        <dbReference type="ARBA" id="ARBA00005464"/>
    </source>
</evidence>
<feature type="compositionally biased region" description="Low complexity" evidence="11">
    <location>
        <begin position="30"/>
        <end position="43"/>
    </location>
</feature>
<feature type="region of interest" description="Disordered" evidence="11">
    <location>
        <begin position="24"/>
        <end position="49"/>
    </location>
</feature>
<evidence type="ECO:0000313" key="15">
    <source>
        <dbReference type="Proteomes" id="UP000886883"/>
    </source>
</evidence>
<comment type="subcellular location">
    <subcellularLocation>
        <location evidence="2">Cytoplasm</location>
    </subcellularLocation>
</comment>
<accession>A0A9D2SDS2</accession>
<dbReference type="InterPro" id="IPR001179">
    <property type="entry name" value="PPIase_FKBP_dom"/>
</dbReference>
<dbReference type="PROSITE" id="PS51257">
    <property type="entry name" value="PROKAR_LIPOPROTEIN"/>
    <property type="match status" value="1"/>
</dbReference>
<keyword evidence="5 10" id="KW-0697">Rotamase</keyword>
<organism evidence="14 15">
    <name type="scientific">Candidatus Eisenbergiella merdigallinarum</name>
    <dbReference type="NCBI Taxonomy" id="2838552"/>
    <lineage>
        <taxon>Bacteria</taxon>
        <taxon>Bacillati</taxon>
        <taxon>Bacillota</taxon>
        <taxon>Clostridia</taxon>
        <taxon>Lachnospirales</taxon>
        <taxon>Lachnospiraceae</taxon>
        <taxon>Eisenbergiella</taxon>
    </lineage>
</organism>
<dbReference type="InterPro" id="IPR046357">
    <property type="entry name" value="PPIase_dom_sf"/>
</dbReference>
<reference evidence="14" key="1">
    <citation type="journal article" date="2021" name="PeerJ">
        <title>Extensive microbial diversity within the chicken gut microbiome revealed by metagenomics and culture.</title>
        <authorList>
            <person name="Gilroy R."/>
            <person name="Ravi A."/>
            <person name="Getino M."/>
            <person name="Pursley I."/>
            <person name="Horton D.L."/>
            <person name="Alikhan N.F."/>
            <person name="Baker D."/>
            <person name="Gharbi K."/>
            <person name="Hall N."/>
            <person name="Watson M."/>
            <person name="Adriaenssens E.M."/>
            <person name="Foster-Nyarko E."/>
            <person name="Jarju S."/>
            <person name="Secka A."/>
            <person name="Antonio M."/>
            <person name="Oren A."/>
            <person name="Chaudhuri R.R."/>
            <person name="La Ragione R."/>
            <person name="Hildebrand F."/>
            <person name="Pallen M.J."/>
        </authorList>
    </citation>
    <scope>NUCLEOTIDE SEQUENCE</scope>
    <source>
        <strain evidence="14">USAMLcec3-2134</strain>
    </source>
</reference>
<evidence type="ECO:0000256" key="9">
    <source>
        <dbReference type="ARBA" id="ARBA00024849"/>
    </source>
</evidence>
<dbReference type="EC" id="5.2.1.8" evidence="10"/>
<comment type="similarity">
    <text evidence="3">Belongs to the FKBP-type PPIase family. Tig subfamily.</text>
</comment>
<dbReference type="GO" id="GO:0003755">
    <property type="term" value="F:peptidyl-prolyl cis-trans isomerase activity"/>
    <property type="evidence" value="ECO:0007669"/>
    <property type="project" value="UniProtKB-KW"/>
</dbReference>
<dbReference type="SUPFAM" id="SSF109998">
    <property type="entry name" value="Triger factor/SurA peptide-binding domain-like"/>
    <property type="match status" value="1"/>
</dbReference>
<evidence type="ECO:0000256" key="7">
    <source>
        <dbReference type="ARBA" id="ARBA00023235"/>
    </source>
</evidence>
<keyword evidence="4" id="KW-0132">Cell division</keyword>
<feature type="domain" description="PPIase FKBP-type" evidence="13">
    <location>
        <begin position="113"/>
        <end position="174"/>
    </location>
</feature>
<dbReference type="SUPFAM" id="SSF54534">
    <property type="entry name" value="FKBP-like"/>
    <property type="match status" value="1"/>
</dbReference>
<evidence type="ECO:0000256" key="6">
    <source>
        <dbReference type="ARBA" id="ARBA00023186"/>
    </source>
</evidence>
<dbReference type="InterPro" id="IPR008880">
    <property type="entry name" value="Trigger_fac_C"/>
</dbReference>
<dbReference type="Gene3D" id="1.10.3120.10">
    <property type="entry name" value="Trigger factor, C-terminal domain"/>
    <property type="match status" value="1"/>
</dbReference>
<dbReference type="NCBIfam" id="TIGR00115">
    <property type="entry name" value="tig"/>
    <property type="match status" value="1"/>
</dbReference>
<dbReference type="AlphaFoldDB" id="A0A9D2SDS2"/>
<evidence type="ECO:0000256" key="1">
    <source>
        <dbReference type="ARBA" id="ARBA00000971"/>
    </source>
</evidence>
<feature type="region of interest" description="Disordered" evidence="11">
    <location>
        <begin position="384"/>
        <end position="443"/>
    </location>
</feature>
<evidence type="ECO:0000256" key="10">
    <source>
        <dbReference type="PROSITE-ProRule" id="PRU00277"/>
    </source>
</evidence>
<dbReference type="FunFam" id="3.10.50.40:FF:000001">
    <property type="entry name" value="Trigger factor"/>
    <property type="match status" value="1"/>
</dbReference>
<evidence type="ECO:0000256" key="4">
    <source>
        <dbReference type="ARBA" id="ARBA00022618"/>
    </source>
</evidence>
<reference evidence="14" key="2">
    <citation type="submission" date="2021-04" db="EMBL/GenBank/DDBJ databases">
        <authorList>
            <person name="Gilroy R."/>
        </authorList>
    </citation>
    <scope>NUCLEOTIDE SEQUENCE</scope>
    <source>
        <strain evidence="14">USAMLcec3-2134</strain>
    </source>
</reference>
<dbReference type="GO" id="GO:0051301">
    <property type="term" value="P:cell division"/>
    <property type="evidence" value="ECO:0007669"/>
    <property type="project" value="UniProtKB-KW"/>
</dbReference>
<dbReference type="Pfam" id="PF05698">
    <property type="entry name" value="Trigger_C"/>
    <property type="match status" value="1"/>
</dbReference>
<keyword evidence="12" id="KW-0732">Signal</keyword>
<evidence type="ECO:0000256" key="11">
    <source>
        <dbReference type="SAM" id="MobiDB-lite"/>
    </source>
</evidence>
<evidence type="ECO:0000313" key="14">
    <source>
        <dbReference type="EMBL" id="HJB90922.1"/>
    </source>
</evidence>
<evidence type="ECO:0000256" key="12">
    <source>
        <dbReference type="SAM" id="SignalP"/>
    </source>
</evidence>
<feature type="chain" id="PRO_5038526388" description="peptidylprolyl isomerase" evidence="12">
    <location>
        <begin position="21"/>
        <end position="443"/>
    </location>
</feature>
<dbReference type="GO" id="GO:0006457">
    <property type="term" value="P:protein folding"/>
    <property type="evidence" value="ECO:0007669"/>
    <property type="project" value="InterPro"/>
</dbReference>
<feature type="signal peptide" evidence="12">
    <location>
        <begin position="1"/>
        <end position="20"/>
    </location>
</feature>
<dbReference type="Pfam" id="PF00254">
    <property type="entry name" value="FKBP_C"/>
    <property type="match status" value="1"/>
</dbReference>
<evidence type="ECO:0000256" key="8">
    <source>
        <dbReference type="ARBA" id="ARBA00023306"/>
    </source>
</evidence>
<dbReference type="InterPro" id="IPR027304">
    <property type="entry name" value="Trigger_fact/SurA_dom_sf"/>
</dbReference>
<comment type="function">
    <text evidence="9">Involved in protein export. Acts as a chaperone by maintaining the newly synthesized protein in an open conformation. Functions as a peptidyl-prolyl cis-trans isomerase.</text>
</comment>
<dbReference type="EMBL" id="DWXE01000018">
    <property type="protein sequence ID" value="HJB90922.1"/>
    <property type="molecule type" value="Genomic_DNA"/>
</dbReference>